<keyword evidence="3" id="KW-0804">Transcription</keyword>
<feature type="domain" description="HTH tetR-type" evidence="5">
    <location>
        <begin position="17"/>
        <end position="77"/>
    </location>
</feature>
<dbReference type="InterPro" id="IPR001647">
    <property type="entry name" value="HTH_TetR"/>
</dbReference>
<evidence type="ECO:0000256" key="2">
    <source>
        <dbReference type="ARBA" id="ARBA00023125"/>
    </source>
</evidence>
<dbReference type="Pfam" id="PF00440">
    <property type="entry name" value="TetR_N"/>
    <property type="match status" value="1"/>
</dbReference>
<sequence length="228" mass="24039">MPTSTKKEVRPRGRPRAYDSDQALADARDVFWRSGYAGTSLDQLSTATGMNRPSLYGAFGDKHALYLTTLERYIEAGRLAMVHALSEDLPLPQALLRVYDGALAWYLPADGDPLGCFMIGTAAVEAVDDAEVRAALAEGLRTYDKAFEKRLKLAQAAGELAADAQPPLLAKVASAILHSLALRARAGDSRASLRATAVAGVALICGNAGASPVPATGKTTAKGRGRQT</sequence>
<dbReference type="SUPFAM" id="SSF46689">
    <property type="entry name" value="Homeodomain-like"/>
    <property type="match status" value="1"/>
</dbReference>
<feature type="DNA-binding region" description="H-T-H motif" evidence="4">
    <location>
        <begin position="40"/>
        <end position="59"/>
    </location>
</feature>
<reference evidence="6 7" key="1">
    <citation type="submission" date="2020-04" db="EMBL/GenBank/DDBJ databases">
        <authorList>
            <person name="De Canck E."/>
        </authorList>
    </citation>
    <scope>NUCLEOTIDE SEQUENCE [LARGE SCALE GENOMIC DNA]</scope>
    <source>
        <strain evidence="6 7">LMG 24238</strain>
    </source>
</reference>
<dbReference type="SUPFAM" id="SSF48498">
    <property type="entry name" value="Tetracyclin repressor-like, C-terminal domain"/>
    <property type="match status" value="1"/>
</dbReference>
<dbReference type="Gene3D" id="1.10.10.60">
    <property type="entry name" value="Homeodomain-like"/>
    <property type="match status" value="1"/>
</dbReference>
<keyword evidence="1" id="KW-0805">Transcription regulation</keyword>
<dbReference type="InterPro" id="IPR036271">
    <property type="entry name" value="Tet_transcr_reg_TetR-rel_C_sf"/>
</dbReference>
<dbReference type="GO" id="GO:0003677">
    <property type="term" value="F:DNA binding"/>
    <property type="evidence" value="ECO:0007669"/>
    <property type="project" value="UniProtKB-UniRule"/>
</dbReference>
<protein>
    <submittedName>
        <fullName evidence="6">HTH-type transcriptional repressor ComR</fullName>
    </submittedName>
</protein>
<dbReference type="Pfam" id="PF16925">
    <property type="entry name" value="TetR_C_13"/>
    <property type="match status" value="1"/>
</dbReference>
<organism evidence="6 7">
    <name type="scientific">Paraburkholderia sediminicola</name>
    <dbReference type="NCBI Taxonomy" id="458836"/>
    <lineage>
        <taxon>Bacteria</taxon>
        <taxon>Pseudomonadati</taxon>
        <taxon>Pseudomonadota</taxon>
        <taxon>Betaproteobacteria</taxon>
        <taxon>Burkholderiales</taxon>
        <taxon>Burkholderiaceae</taxon>
        <taxon>Paraburkholderia</taxon>
    </lineage>
</organism>
<evidence type="ECO:0000259" key="5">
    <source>
        <dbReference type="PROSITE" id="PS50977"/>
    </source>
</evidence>
<evidence type="ECO:0000256" key="1">
    <source>
        <dbReference type="ARBA" id="ARBA00023015"/>
    </source>
</evidence>
<keyword evidence="2 4" id="KW-0238">DNA-binding</keyword>
<dbReference type="PANTHER" id="PTHR47506:SF1">
    <property type="entry name" value="HTH-TYPE TRANSCRIPTIONAL REGULATOR YJDC"/>
    <property type="match status" value="1"/>
</dbReference>
<gene>
    <name evidence="6" type="primary">comR_1</name>
    <name evidence="6" type="ORF">LMG24238_01956</name>
</gene>
<dbReference type="AlphaFoldDB" id="A0A6J5AG38"/>
<evidence type="ECO:0000256" key="4">
    <source>
        <dbReference type="PROSITE-ProRule" id="PRU00335"/>
    </source>
</evidence>
<dbReference type="Gene3D" id="1.10.357.10">
    <property type="entry name" value="Tetracycline Repressor, domain 2"/>
    <property type="match status" value="1"/>
</dbReference>
<accession>A0A6J5AG38</accession>
<dbReference type="InterPro" id="IPR009057">
    <property type="entry name" value="Homeodomain-like_sf"/>
</dbReference>
<evidence type="ECO:0000313" key="7">
    <source>
        <dbReference type="Proteomes" id="UP000494255"/>
    </source>
</evidence>
<name>A0A6J5AG38_9BURK</name>
<dbReference type="GeneID" id="97040596"/>
<dbReference type="RefSeq" id="WP_175050235.1">
    <property type="nucleotide sequence ID" value="NZ_CADIKC010000002.1"/>
</dbReference>
<dbReference type="PROSITE" id="PS50977">
    <property type="entry name" value="HTH_TETR_2"/>
    <property type="match status" value="1"/>
</dbReference>
<dbReference type="Proteomes" id="UP000494255">
    <property type="component" value="Unassembled WGS sequence"/>
</dbReference>
<evidence type="ECO:0000313" key="6">
    <source>
        <dbReference type="EMBL" id="CAB3668328.1"/>
    </source>
</evidence>
<dbReference type="InterPro" id="IPR011075">
    <property type="entry name" value="TetR_C"/>
</dbReference>
<dbReference type="EMBL" id="CADIKC010000002">
    <property type="protein sequence ID" value="CAB3668328.1"/>
    <property type="molecule type" value="Genomic_DNA"/>
</dbReference>
<evidence type="ECO:0000256" key="3">
    <source>
        <dbReference type="ARBA" id="ARBA00023163"/>
    </source>
</evidence>
<proteinExistence type="predicted"/>
<keyword evidence="7" id="KW-1185">Reference proteome</keyword>
<dbReference type="PANTHER" id="PTHR47506">
    <property type="entry name" value="TRANSCRIPTIONAL REGULATORY PROTEIN"/>
    <property type="match status" value="1"/>
</dbReference>